<dbReference type="SUPFAM" id="SSF52833">
    <property type="entry name" value="Thioredoxin-like"/>
    <property type="match status" value="1"/>
</dbReference>
<dbReference type="PANTHER" id="PTHR42899">
    <property type="entry name" value="SPERMATOGENESIS-ASSOCIATED PROTEIN 20"/>
    <property type="match status" value="1"/>
</dbReference>
<dbReference type="InterPro" id="IPR004879">
    <property type="entry name" value="Ssp411-like_TRX"/>
</dbReference>
<keyword evidence="3" id="KW-1185">Reference proteome</keyword>
<dbReference type="AlphaFoldDB" id="A0A7Z0GJW5"/>
<reference evidence="2 3" key="1">
    <citation type="submission" date="2020-07" db="EMBL/GenBank/DDBJ databases">
        <title>Sequencing the genomes of 1000 actinobacteria strains.</title>
        <authorList>
            <person name="Klenk H.-P."/>
        </authorList>
    </citation>
    <scope>NUCLEOTIDE SEQUENCE [LARGE SCALE GENOMIC DNA]</scope>
    <source>
        <strain evidence="2 3">DSM 15475</strain>
    </source>
</reference>
<feature type="domain" description="Spermatogenesis-associated protein 20-like TRX" evidence="1">
    <location>
        <begin position="4"/>
        <end position="163"/>
    </location>
</feature>
<evidence type="ECO:0000259" key="1">
    <source>
        <dbReference type="Pfam" id="PF03190"/>
    </source>
</evidence>
<dbReference type="InterPro" id="IPR008928">
    <property type="entry name" value="6-hairpin_glycosidase_sf"/>
</dbReference>
<dbReference type="CDD" id="cd02955">
    <property type="entry name" value="SSP411"/>
    <property type="match status" value="1"/>
</dbReference>
<dbReference type="SUPFAM" id="SSF48208">
    <property type="entry name" value="Six-hairpin glycosidases"/>
    <property type="match status" value="1"/>
</dbReference>
<dbReference type="InterPro" id="IPR024705">
    <property type="entry name" value="Ssp411"/>
</dbReference>
<comment type="caution">
    <text evidence="2">The sequence shown here is derived from an EMBL/GenBank/DDBJ whole genome shotgun (WGS) entry which is preliminary data.</text>
</comment>
<dbReference type="InterPro" id="IPR036249">
    <property type="entry name" value="Thioredoxin-like_sf"/>
</dbReference>
<name>A0A7Z0GJW5_9MICC</name>
<evidence type="ECO:0000313" key="2">
    <source>
        <dbReference type="EMBL" id="NYJ77078.1"/>
    </source>
</evidence>
<dbReference type="PIRSF" id="PIRSF006402">
    <property type="entry name" value="UCP006402_thioredoxin"/>
    <property type="match status" value="1"/>
</dbReference>
<sequence length="722" mass="76817">MGHRLAESSSLYLRQHAENPVDWHPWGPEAFEEARRRDVPVFISIGYSACHWCHVMAAESFADGGTAEALNSRFVAIKVDREEHPDVDDAYMAATQTLTGQGGWPMSVFVLPDGRAFHAGTYFPPARHGRIPAFTEVLDAVHTAWTQRREEVEESAEKIARALGVQRRQQAQLALFPAEDTGPGSEAWAQTQEWVETALGVLAPEEDTVHGGFGAAPKFPPSPLLAFLLEESCWQQRAGGEPADVAGGLAVRTLEAMGRSALFDQLDGGFARYATDRAWMVPHFEKMLADNAQLLGHCARLSVHPAATAAQQDRAGRRARATIGWLTGRMLTPEGLLAASLDADTVDDQGQHVEGGTYLFSDVEIVDAARAAGHSMEQARRLATLSRGAPPEGGHVDLTTGRTLHFSVPLSAADQQIWESIAEELLSRRDQRPQPGRDEKVVAAWNATAIRSLAEAGMLWGEDAPVELAEQIAETLWGIHVAQEQNGRVTGVARVSHHGRTAGRPGTLADHAELASACFTLSSATGARLWLERGVAVLAATLEAFTRHGEHGWEVLESLDDDGLLTAAQDGPSLAGALDGPEPSPVASLAVALQLAEALGDHHRLRATDLLHHLPLVTSKAPSVAGASLLVARRAARRSPALRLVSADVEQARQVRRAAALVGIPVEPGAGESVEGSAGSAPAGSVELQLSLCLNAPGAMVCLPPVASVEEALEQVSPAGPA</sequence>
<accession>A0A7Z0GJW5</accession>
<dbReference type="EMBL" id="JACCFY010000001">
    <property type="protein sequence ID" value="NYJ77078.1"/>
    <property type="molecule type" value="Genomic_DNA"/>
</dbReference>
<dbReference type="Gene3D" id="3.40.30.10">
    <property type="entry name" value="Glutaredoxin"/>
    <property type="match status" value="1"/>
</dbReference>
<protein>
    <recommendedName>
        <fullName evidence="1">Spermatogenesis-associated protein 20-like TRX domain-containing protein</fullName>
    </recommendedName>
</protein>
<evidence type="ECO:0000313" key="3">
    <source>
        <dbReference type="Proteomes" id="UP000535437"/>
    </source>
</evidence>
<organism evidence="2 3">
    <name type="scientific">Nesterenkonia xinjiangensis</name>
    <dbReference type="NCBI Taxonomy" id="225327"/>
    <lineage>
        <taxon>Bacteria</taxon>
        <taxon>Bacillati</taxon>
        <taxon>Actinomycetota</taxon>
        <taxon>Actinomycetes</taxon>
        <taxon>Micrococcales</taxon>
        <taxon>Micrococcaceae</taxon>
        <taxon>Nesterenkonia</taxon>
    </lineage>
</organism>
<dbReference type="GO" id="GO:0005975">
    <property type="term" value="P:carbohydrate metabolic process"/>
    <property type="evidence" value="ECO:0007669"/>
    <property type="project" value="InterPro"/>
</dbReference>
<gene>
    <name evidence="2" type="ORF">HNR09_000489</name>
</gene>
<proteinExistence type="predicted"/>
<dbReference type="RefSeq" id="WP_179540610.1">
    <property type="nucleotide sequence ID" value="NZ_BAAALL010000004.1"/>
</dbReference>
<dbReference type="Pfam" id="PF03190">
    <property type="entry name" value="Thioredox_DsbH"/>
    <property type="match status" value="1"/>
</dbReference>
<dbReference type="PANTHER" id="PTHR42899:SF1">
    <property type="entry name" value="SPERMATOGENESIS-ASSOCIATED PROTEIN 20"/>
    <property type="match status" value="1"/>
</dbReference>
<dbReference type="Proteomes" id="UP000535437">
    <property type="component" value="Unassembled WGS sequence"/>
</dbReference>